<dbReference type="GO" id="GO:0005125">
    <property type="term" value="F:cytokine activity"/>
    <property type="evidence" value="ECO:0007669"/>
    <property type="project" value="InterPro"/>
</dbReference>
<evidence type="ECO:0000256" key="3">
    <source>
        <dbReference type="ARBA" id="ARBA00022525"/>
    </source>
</evidence>
<dbReference type="GO" id="GO:0005576">
    <property type="term" value="C:extracellular region"/>
    <property type="evidence" value="ECO:0007669"/>
    <property type="project" value="UniProtKB-SubCell"/>
</dbReference>
<evidence type="ECO:0000256" key="2">
    <source>
        <dbReference type="ARBA" id="ARBA00007236"/>
    </source>
</evidence>
<dbReference type="EMBL" id="CAJHNH020001722">
    <property type="protein sequence ID" value="CAG5124193.1"/>
    <property type="molecule type" value="Genomic_DNA"/>
</dbReference>
<comment type="similarity">
    <text evidence="2">Belongs to the IL-17 family.</text>
</comment>
<evidence type="ECO:0000313" key="8">
    <source>
        <dbReference type="Proteomes" id="UP000678393"/>
    </source>
</evidence>
<accession>A0A8S3Z3X2</accession>
<evidence type="ECO:0000256" key="6">
    <source>
        <dbReference type="SAM" id="SignalP"/>
    </source>
</evidence>
<keyword evidence="4 6" id="KW-0732">Signal</keyword>
<dbReference type="SUPFAM" id="SSF57501">
    <property type="entry name" value="Cystine-knot cytokines"/>
    <property type="match status" value="1"/>
</dbReference>
<reference evidence="7" key="1">
    <citation type="submission" date="2021-04" db="EMBL/GenBank/DDBJ databases">
        <authorList>
            <consortium name="Molecular Ecology Group"/>
        </authorList>
    </citation>
    <scope>NUCLEOTIDE SEQUENCE</scope>
</reference>
<proteinExistence type="inferred from homology"/>
<dbReference type="Gene3D" id="2.10.90.10">
    <property type="entry name" value="Cystine-knot cytokines"/>
    <property type="match status" value="1"/>
</dbReference>
<protein>
    <submittedName>
        <fullName evidence="7">Uncharacterized protein</fullName>
    </submittedName>
</protein>
<dbReference type="AlphaFoldDB" id="A0A8S3Z3X2"/>
<comment type="caution">
    <text evidence="7">The sequence shown here is derived from an EMBL/GenBank/DDBJ whole genome shotgun (WGS) entry which is preliminary data.</text>
</comment>
<dbReference type="Pfam" id="PF06083">
    <property type="entry name" value="IL17"/>
    <property type="match status" value="1"/>
</dbReference>
<evidence type="ECO:0000313" key="7">
    <source>
        <dbReference type="EMBL" id="CAG5124193.1"/>
    </source>
</evidence>
<dbReference type="InterPro" id="IPR010345">
    <property type="entry name" value="IL-17_fam"/>
</dbReference>
<feature type="signal peptide" evidence="6">
    <location>
        <begin position="1"/>
        <end position="24"/>
    </location>
</feature>
<dbReference type="InterPro" id="IPR029034">
    <property type="entry name" value="Cystine-knot_cytokine"/>
</dbReference>
<feature type="region of interest" description="Disordered" evidence="5">
    <location>
        <begin position="59"/>
        <end position="94"/>
    </location>
</feature>
<evidence type="ECO:0000256" key="1">
    <source>
        <dbReference type="ARBA" id="ARBA00004613"/>
    </source>
</evidence>
<keyword evidence="3" id="KW-0964">Secreted</keyword>
<sequence length="278" mass="30241">MAQFSLATLMTLVVIAVLPDTSVSHIIGGGHNTKRYPGIVNSGNSNLLNSALSELSSLVSGARSNQRESPTNEDQGSSDEAEDNRSESYNGADINHINVRLPPSVFAGMDRVNPFIRNKRQACQMTHDLTRNLKQMISRLNSTMYLGHMPQQSSESMIPDHEPPVCPTNTNVLSSSTEERLRSNCPWKLTRRDLGPNAYPRYVPEAVCICSECVGSAMNSCQTLTAPVTYFELHSCQDDMALMVKKVEMVAVGCFCAGPSPNSAADPPSANNNAVNDY</sequence>
<organism evidence="7 8">
    <name type="scientific">Candidula unifasciata</name>
    <dbReference type="NCBI Taxonomy" id="100452"/>
    <lineage>
        <taxon>Eukaryota</taxon>
        <taxon>Metazoa</taxon>
        <taxon>Spiralia</taxon>
        <taxon>Lophotrochozoa</taxon>
        <taxon>Mollusca</taxon>
        <taxon>Gastropoda</taxon>
        <taxon>Heterobranchia</taxon>
        <taxon>Euthyneura</taxon>
        <taxon>Panpulmonata</taxon>
        <taxon>Eupulmonata</taxon>
        <taxon>Stylommatophora</taxon>
        <taxon>Helicina</taxon>
        <taxon>Helicoidea</taxon>
        <taxon>Geomitridae</taxon>
        <taxon>Candidula</taxon>
    </lineage>
</organism>
<evidence type="ECO:0000256" key="5">
    <source>
        <dbReference type="SAM" id="MobiDB-lite"/>
    </source>
</evidence>
<feature type="chain" id="PRO_5035717261" evidence="6">
    <location>
        <begin position="25"/>
        <end position="278"/>
    </location>
</feature>
<keyword evidence="8" id="KW-1185">Reference proteome</keyword>
<name>A0A8S3Z3X2_9EUPU</name>
<evidence type="ECO:0000256" key="4">
    <source>
        <dbReference type="ARBA" id="ARBA00022729"/>
    </source>
</evidence>
<dbReference type="OrthoDB" id="6147017at2759"/>
<comment type="subcellular location">
    <subcellularLocation>
        <location evidence="1">Secreted</location>
    </subcellularLocation>
</comment>
<feature type="compositionally biased region" description="Polar residues" evidence="5">
    <location>
        <begin position="63"/>
        <end position="75"/>
    </location>
</feature>
<dbReference type="Proteomes" id="UP000678393">
    <property type="component" value="Unassembled WGS sequence"/>
</dbReference>
<gene>
    <name evidence="7" type="ORF">CUNI_LOCUS9751</name>
</gene>